<dbReference type="GO" id="GO:0016787">
    <property type="term" value="F:hydrolase activity"/>
    <property type="evidence" value="ECO:0007669"/>
    <property type="project" value="UniProtKB-KW"/>
</dbReference>
<evidence type="ECO:0000259" key="1">
    <source>
        <dbReference type="Pfam" id="PF01863"/>
    </source>
</evidence>
<feature type="domain" description="YgjP-like metallopeptidase" evidence="1">
    <location>
        <begin position="55"/>
        <end position="153"/>
    </location>
</feature>
<accession>A0A0F0CSZ8</accession>
<evidence type="ECO:0000313" key="2">
    <source>
        <dbReference type="EMBL" id="KJJ85154.1"/>
    </source>
</evidence>
<gene>
    <name evidence="2" type="ORF">OMAG_000976</name>
</gene>
<dbReference type="Pfam" id="PF01863">
    <property type="entry name" value="YgjP-like"/>
    <property type="match status" value="1"/>
</dbReference>
<dbReference type="AlphaFoldDB" id="A0A0F0CSZ8"/>
<keyword evidence="2" id="KW-0378">Hydrolase</keyword>
<dbReference type="EMBL" id="JYNY01000212">
    <property type="protein sequence ID" value="KJJ85154.1"/>
    <property type="molecule type" value="Genomic_DNA"/>
</dbReference>
<comment type="caution">
    <text evidence="2">The sequence shown here is derived from an EMBL/GenBank/DDBJ whole genome shotgun (WGS) entry which is preliminary data.</text>
</comment>
<dbReference type="InterPro" id="IPR002725">
    <property type="entry name" value="YgjP-like_metallopeptidase"/>
</dbReference>
<dbReference type="Gene3D" id="3.30.2010.10">
    <property type="entry name" value="Metalloproteases ('zincins'), catalytic domain"/>
    <property type="match status" value="1"/>
</dbReference>
<keyword evidence="3" id="KW-1185">Reference proteome</keyword>
<proteinExistence type="predicted"/>
<dbReference type="InterPro" id="IPR053136">
    <property type="entry name" value="UTP_pyrophosphatase-like"/>
</dbReference>
<evidence type="ECO:0000313" key="3">
    <source>
        <dbReference type="Proteomes" id="UP000033428"/>
    </source>
</evidence>
<dbReference type="CDD" id="cd07344">
    <property type="entry name" value="M48_yhfN_like"/>
    <property type="match status" value="1"/>
</dbReference>
<dbReference type="Proteomes" id="UP000033428">
    <property type="component" value="Unassembled WGS sequence"/>
</dbReference>
<name>A0A0F0CSZ8_9BACT</name>
<organism evidence="2 3">
    <name type="scientific">Candidatus Omnitrophus magneticus</name>
    <dbReference type="NCBI Taxonomy" id="1609969"/>
    <lineage>
        <taxon>Bacteria</taxon>
        <taxon>Pseudomonadati</taxon>
        <taxon>Candidatus Omnitrophota</taxon>
        <taxon>Candidatus Omnitrophus</taxon>
    </lineage>
</organism>
<sequence>MEQLFSKTYDVKVIRSSNRARTVSAKIEGNVMIVSAPIHLSEQKIAQMIEDFKKKFRKREMKKEIEKNEDIKIVAERLNRKYFEGLLKVNSIKYVTNQEKRFGSCSYRSGEIRISVELARMPVWVRDYVIVHELAHLIEPNHGEKFRALENRYEFTERAKGYLIAKGFNEDD</sequence>
<dbReference type="PANTHER" id="PTHR30399:SF1">
    <property type="entry name" value="UTP PYROPHOSPHATASE"/>
    <property type="match status" value="1"/>
</dbReference>
<protein>
    <submittedName>
        <fullName evidence="2">Metal-dependent hydrolase</fullName>
    </submittedName>
</protein>
<reference evidence="2 3" key="1">
    <citation type="submission" date="2015-02" db="EMBL/GenBank/DDBJ databases">
        <title>Single-cell genomics of uncultivated deep-branching MTB reveals a conserved set of magnetosome genes.</title>
        <authorList>
            <person name="Kolinko S."/>
            <person name="Richter M."/>
            <person name="Glockner F.O."/>
            <person name="Brachmann A."/>
            <person name="Schuler D."/>
        </authorList>
    </citation>
    <scope>NUCLEOTIDE SEQUENCE [LARGE SCALE GENOMIC DNA]</scope>
    <source>
        <strain evidence="2">SKK-01</strain>
    </source>
</reference>
<dbReference type="PANTHER" id="PTHR30399">
    <property type="entry name" value="UNCHARACTERIZED PROTEIN YGJP"/>
    <property type="match status" value="1"/>
</dbReference>